<protein>
    <submittedName>
        <fullName evidence="1">Gag protease polyprotein</fullName>
    </submittedName>
</protein>
<organism evidence="1 2">
    <name type="scientific">Gossypium australe</name>
    <dbReference type="NCBI Taxonomy" id="47621"/>
    <lineage>
        <taxon>Eukaryota</taxon>
        <taxon>Viridiplantae</taxon>
        <taxon>Streptophyta</taxon>
        <taxon>Embryophyta</taxon>
        <taxon>Tracheophyta</taxon>
        <taxon>Spermatophyta</taxon>
        <taxon>Magnoliopsida</taxon>
        <taxon>eudicotyledons</taxon>
        <taxon>Gunneridae</taxon>
        <taxon>Pentapetalae</taxon>
        <taxon>rosids</taxon>
        <taxon>malvids</taxon>
        <taxon>Malvales</taxon>
        <taxon>Malvaceae</taxon>
        <taxon>Malvoideae</taxon>
        <taxon>Gossypium</taxon>
    </lineage>
</organism>
<dbReference type="AlphaFoldDB" id="A0A5B6W8G6"/>
<dbReference type="OrthoDB" id="674670at2759"/>
<evidence type="ECO:0000313" key="1">
    <source>
        <dbReference type="EMBL" id="KAA3477716.1"/>
    </source>
</evidence>
<proteinExistence type="predicted"/>
<keyword evidence="1" id="KW-0645">Protease</keyword>
<name>A0A5B6W8G6_9ROSI</name>
<reference evidence="2" key="1">
    <citation type="journal article" date="2019" name="Plant Biotechnol. J.">
        <title>Genome sequencing of the Australian wild diploid species Gossypium australe highlights disease resistance and delayed gland morphogenesis.</title>
        <authorList>
            <person name="Cai Y."/>
            <person name="Cai X."/>
            <person name="Wang Q."/>
            <person name="Wang P."/>
            <person name="Zhang Y."/>
            <person name="Cai C."/>
            <person name="Xu Y."/>
            <person name="Wang K."/>
            <person name="Zhou Z."/>
            <person name="Wang C."/>
            <person name="Geng S."/>
            <person name="Li B."/>
            <person name="Dong Q."/>
            <person name="Hou Y."/>
            <person name="Wang H."/>
            <person name="Ai P."/>
            <person name="Liu Z."/>
            <person name="Yi F."/>
            <person name="Sun M."/>
            <person name="An G."/>
            <person name="Cheng J."/>
            <person name="Zhang Y."/>
            <person name="Shi Q."/>
            <person name="Xie Y."/>
            <person name="Shi X."/>
            <person name="Chang Y."/>
            <person name="Huang F."/>
            <person name="Chen Y."/>
            <person name="Hong S."/>
            <person name="Mi L."/>
            <person name="Sun Q."/>
            <person name="Zhang L."/>
            <person name="Zhou B."/>
            <person name="Peng R."/>
            <person name="Zhang X."/>
            <person name="Liu F."/>
        </authorList>
    </citation>
    <scope>NUCLEOTIDE SEQUENCE [LARGE SCALE GENOMIC DNA]</scope>
    <source>
        <strain evidence="2">cv. PA1801</strain>
    </source>
</reference>
<dbReference type="InterPro" id="IPR012337">
    <property type="entry name" value="RNaseH-like_sf"/>
</dbReference>
<dbReference type="PANTHER" id="PTHR45835">
    <property type="entry name" value="YALI0A06105P"/>
    <property type="match status" value="1"/>
</dbReference>
<dbReference type="Proteomes" id="UP000325315">
    <property type="component" value="Unassembled WGS sequence"/>
</dbReference>
<comment type="caution">
    <text evidence="1">The sequence shown here is derived from an EMBL/GenBank/DDBJ whole genome shotgun (WGS) entry which is preliminary data.</text>
</comment>
<keyword evidence="1" id="KW-0378">Hydrolase</keyword>
<gene>
    <name evidence="1" type="ORF">EPI10_011584</name>
</gene>
<dbReference type="InterPro" id="IPR036397">
    <property type="entry name" value="RNaseH_sf"/>
</dbReference>
<sequence length="146" mass="17036">MDFVPGLPLNPSKKNSVWVIIDRLTKSAHFLLVRTDNSLEKLVELYISKIVCLYGIPTFIVGKVYINVCEATVKIIRNQLRFSTAFHPQLDGQSERVIQKLYDRFWAALRKYLPLVEFEYNNSHHANLEMSPFEALYKRRCRSPTC</sequence>
<dbReference type="PANTHER" id="PTHR45835:SF99">
    <property type="entry name" value="CHROMO DOMAIN-CONTAINING PROTEIN-RELATED"/>
    <property type="match status" value="1"/>
</dbReference>
<accession>A0A5B6W8G6</accession>
<dbReference type="GO" id="GO:0006508">
    <property type="term" value="P:proteolysis"/>
    <property type="evidence" value="ECO:0007669"/>
    <property type="project" value="UniProtKB-KW"/>
</dbReference>
<dbReference type="GO" id="GO:0003676">
    <property type="term" value="F:nucleic acid binding"/>
    <property type="evidence" value="ECO:0007669"/>
    <property type="project" value="InterPro"/>
</dbReference>
<keyword evidence="2" id="KW-1185">Reference proteome</keyword>
<evidence type="ECO:0000313" key="2">
    <source>
        <dbReference type="Proteomes" id="UP000325315"/>
    </source>
</evidence>
<dbReference type="SUPFAM" id="SSF53098">
    <property type="entry name" value="Ribonuclease H-like"/>
    <property type="match status" value="1"/>
</dbReference>
<dbReference type="EMBL" id="SMMG02000004">
    <property type="protein sequence ID" value="KAA3477716.1"/>
    <property type="molecule type" value="Genomic_DNA"/>
</dbReference>
<dbReference type="Gene3D" id="3.30.420.10">
    <property type="entry name" value="Ribonuclease H-like superfamily/Ribonuclease H"/>
    <property type="match status" value="1"/>
</dbReference>
<dbReference type="GO" id="GO:0008233">
    <property type="term" value="F:peptidase activity"/>
    <property type="evidence" value="ECO:0007669"/>
    <property type="project" value="UniProtKB-KW"/>
</dbReference>